<evidence type="ECO:0000259" key="7">
    <source>
        <dbReference type="Pfam" id="PF14322"/>
    </source>
</evidence>
<comment type="similarity">
    <text evidence="2">Belongs to the SusD family.</text>
</comment>
<evidence type="ECO:0000313" key="8">
    <source>
        <dbReference type="EMBL" id="MFD2554518.1"/>
    </source>
</evidence>
<keyword evidence="9" id="KW-1185">Reference proteome</keyword>
<feature type="domain" description="RagB/SusD" evidence="6">
    <location>
        <begin position="263"/>
        <end position="546"/>
    </location>
</feature>
<dbReference type="Gene3D" id="1.25.40.390">
    <property type="match status" value="1"/>
</dbReference>
<gene>
    <name evidence="8" type="ORF">ACFSQW_08960</name>
</gene>
<proteinExistence type="inferred from homology"/>
<dbReference type="CDD" id="cd08977">
    <property type="entry name" value="SusD"/>
    <property type="match status" value="1"/>
</dbReference>
<dbReference type="Pfam" id="PF07980">
    <property type="entry name" value="SusD_RagB"/>
    <property type="match status" value="1"/>
</dbReference>
<evidence type="ECO:0000256" key="3">
    <source>
        <dbReference type="ARBA" id="ARBA00022729"/>
    </source>
</evidence>
<sequence length="547" mass="61403">MKKILYIALLSSLTYTGCSSDFLDLKPASYSEENLFSDIALSEGFINSLYSAMPMDVGNYPLNLNAASDEAKTTNPVATANTIIRGDYSPSSNIMNRWQGGYKAIRSANLFLDNSHKLPAGTERDRLTGEAHFMRAYYYHILLKHYGGKGLGLPLILKPQQITDEIYIDRSSYEETLAAIVKDLDQAIALLPIPAKTVSGRASKGAAMALKVRVLLYAASPMNNPTDDKSKWQATADAAKDLITKNYYSLHDDYSRLFLEKNKEMIFYKSFTLGAAEASLLDYNIQPTTTGGRGCSAPTQEAVDAYEVVNEAGGIKTAVSFDWSNPAHAAAPYAHRDPRFYASVLYDGATWSDGKGGSRQLDLKDGGLDRTMTPENATKTGYYLRKYMNFDFFPQFRIDGMVLSMQPYAEIRYGEVLLNYAEALLKLGQEDEARTYVNMIRGRKGVEMPAIPVGQLTWDRYVNERRVELAFEQHRFWDAKRWNIAENVFRSVKGISIKEVNGSKTYTPVLIENRTYTTKMDIFPIPQTELDQYRAVIPGFKQNPGWE</sequence>
<dbReference type="InterPro" id="IPR011990">
    <property type="entry name" value="TPR-like_helical_dom_sf"/>
</dbReference>
<dbReference type="Pfam" id="PF14322">
    <property type="entry name" value="SusD-like_3"/>
    <property type="match status" value="1"/>
</dbReference>
<evidence type="ECO:0000256" key="4">
    <source>
        <dbReference type="ARBA" id="ARBA00023136"/>
    </source>
</evidence>
<dbReference type="Proteomes" id="UP001597440">
    <property type="component" value="Unassembled WGS sequence"/>
</dbReference>
<dbReference type="EMBL" id="JBHULD010000014">
    <property type="protein sequence ID" value="MFD2554518.1"/>
    <property type="molecule type" value="Genomic_DNA"/>
</dbReference>
<feature type="domain" description="SusD-like N-terminal" evidence="7">
    <location>
        <begin position="21"/>
        <end position="216"/>
    </location>
</feature>
<evidence type="ECO:0000313" key="9">
    <source>
        <dbReference type="Proteomes" id="UP001597440"/>
    </source>
</evidence>
<evidence type="ECO:0000259" key="6">
    <source>
        <dbReference type="Pfam" id="PF07980"/>
    </source>
</evidence>
<organism evidence="8 9">
    <name type="scientific">Sphingobacterium tabacisoli</name>
    <dbReference type="NCBI Taxonomy" id="2044855"/>
    <lineage>
        <taxon>Bacteria</taxon>
        <taxon>Pseudomonadati</taxon>
        <taxon>Bacteroidota</taxon>
        <taxon>Sphingobacteriia</taxon>
        <taxon>Sphingobacteriales</taxon>
        <taxon>Sphingobacteriaceae</taxon>
        <taxon>Sphingobacterium</taxon>
    </lineage>
</organism>
<evidence type="ECO:0000256" key="2">
    <source>
        <dbReference type="ARBA" id="ARBA00006275"/>
    </source>
</evidence>
<accession>A0ABW5L2M7</accession>
<dbReference type="InterPro" id="IPR012944">
    <property type="entry name" value="SusD_RagB_dom"/>
</dbReference>
<comment type="caution">
    <text evidence="8">The sequence shown here is derived from an EMBL/GenBank/DDBJ whole genome shotgun (WGS) entry which is preliminary data.</text>
</comment>
<evidence type="ECO:0000256" key="1">
    <source>
        <dbReference type="ARBA" id="ARBA00004442"/>
    </source>
</evidence>
<name>A0ABW5L2M7_9SPHI</name>
<keyword evidence="3" id="KW-0732">Signal</keyword>
<dbReference type="SUPFAM" id="SSF48452">
    <property type="entry name" value="TPR-like"/>
    <property type="match status" value="1"/>
</dbReference>
<protein>
    <submittedName>
        <fullName evidence="8">RagB/SusD family nutrient uptake outer membrane protein</fullName>
    </submittedName>
</protein>
<comment type="subcellular location">
    <subcellularLocation>
        <location evidence="1">Cell outer membrane</location>
    </subcellularLocation>
</comment>
<keyword evidence="4" id="KW-0472">Membrane</keyword>
<evidence type="ECO:0000256" key="5">
    <source>
        <dbReference type="ARBA" id="ARBA00023237"/>
    </source>
</evidence>
<dbReference type="RefSeq" id="WP_210352927.1">
    <property type="nucleotide sequence ID" value="NZ_JAEQMU010000001.1"/>
</dbReference>
<dbReference type="InterPro" id="IPR033985">
    <property type="entry name" value="SusD-like_N"/>
</dbReference>
<reference evidence="9" key="1">
    <citation type="journal article" date="2019" name="Int. J. Syst. Evol. Microbiol.">
        <title>The Global Catalogue of Microorganisms (GCM) 10K type strain sequencing project: providing services to taxonomists for standard genome sequencing and annotation.</title>
        <authorList>
            <consortium name="The Broad Institute Genomics Platform"/>
            <consortium name="The Broad Institute Genome Sequencing Center for Infectious Disease"/>
            <person name="Wu L."/>
            <person name="Ma J."/>
        </authorList>
    </citation>
    <scope>NUCLEOTIDE SEQUENCE [LARGE SCALE GENOMIC DNA]</scope>
    <source>
        <strain evidence="9">KCTC 52298</strain>
    </source>
</reference>
<keyword evidence="5" id="KW-0998">Cell outer membrane</keyword>